<dbReference type="Proteomes" id="UP000466694">
    <property type="component" value="Unassembled WGS sequence"/>
</dbReference>
<keyword evidence="4" id="KW-0975">Bacterial flagellum</keyword>
<evidence type="ECO:0000259" key="5">
    <source>
        <dbReference type="Pfam" id="PF00669"/>
    </source>
</evidence>
<proteinExistence type="inferred from homology"/>
<dbReference type="AlphaFoldDB" id="A0A844A3T0"/>
<accession>A0A844A3T0</accession>
<dbReference type="EMBL" id="WISZ01000004">
    <property type="protein sequence ID" value="MQX06788.1"/>
    <property type="molecule type" value="Genomic_DNA"/>
</dbReference>
<comment type="similarity">
    <text evidence="3">Belongs to the bacterial flagellin family.</text>
</comment>
<feature type="domain" description="Flagellin N-terminal" evidence="5">
    <location>
        <begin position="4"/>
        <end position="135"/>
    </location>
</feature>
<comment type="subcellular location">
    <subcellularLocation>
        <location evidence="1">Bacterial flagellum</location>
    </subcellularLocation>
    <subcellularLocation>
        <location evidence="2">Secreted</location>
    </subcellularLocation>
</comment>
<dbReference type="InterPro" id="IPR001029">
    <property type="entry name" value="Flagellin_N"/>
</dbReference>
<dbReference type="PANTHER" id="PTHR42792">
    <property type="entry name" value="FLAGELLIN"/>
    <property type="match status" value="1"/>
</dbReference>
<sequence length="228" mass="24110">MTSINTNISAIAALQTLRIISGALEKTQAEVSSGLRVATASDDAAYWSISITMKSDASSMSATQDAMAFGAAKIDTAYAGIEATIGVVDAFKAKIVAAMESGVDRTKIQGELEQLKQQAVSIATTASFSDQNWLNTDIADIYDQSNSGTLTTGFVRQGSSVRVTFNPVLRGRRCHSSIKSNGSVRGGNYPQLHPAICMQGCNFISSSRPCAVTYLTVYLASQRLSAST</sequence>
<dbReference type="GO" id="GO:0009288">
    <property type="term" value="C:bacterial-type flagellum"/>
    <property type="evidence" value="ECO:0007669"/>
    <property type="project" value="UniProtKB-SubCell"/>
</dbReference>
<organism evidence="6 7">
    <name type="scientific">Rhizobium fredii</name>
    <name type="common">Sinorhizobium fredii</name>
    <dbReference type="NCBI Taxonomy" id="380"/>
    <lineage>
        <taxon>Bacteria</taxon>
        <taxon>Pseudomonadati</taxon>
        <taxon>Pseudomonadota</taxon>
        <taxon>Alphaproteobacteria</taxon>
        <taxon>Hyphomicrobiales</taxon>
        <taxon>Rhizobiaceae</taxon>
        <taxon>Sinorhizobium/Ensifer group</taxon>
        <taxon>Sinorhizobium</taxon>
    </lineage>
</organism>
<dbReference type="GO" id="GO:0005576">
    <property type="term" value="C:extracellular region"/>
    <property type="evidence" value="ECO:0007669"/>
    <property type="project" value="UniProtKB-SubCell"/>
</dbReference>
<evidence type="ECO:0000313" key="7">
    <source>
        <dbReference type="Proteomes" id="UP000466694"/>
    </source>
</evidence>
<evidence type="ECO:0000256" key="1">
    <source>
        <dbReference type="ARBA" id="ARBA00004365"/>
    </source>
</evidence>
<gene>
    <name evidence="6" type="ORF">GHK48_00150</name>
</gene>
<evidence type="ECO:0000256" key="2">
    <source>
        <dbReference type="ARBA" id="ARBA00004613"/>
    </source>
</evidence>
<dbReference type="PANTHER" id="PTHR42792:SF2">
    <property type="entry name" value="FLAGELLIN"/>
    <property type="match status" value="1"/>
</dbReference>
<evidence type="ECO:0000256" key="4">
    <source>
        <dbReference type="ARBA" id="ARBA00023143"/>
    </source>
</evidence>
<dbReference type="SUPFAM" id="SSF64518">
    <property type="entry name" value="Phase 1 flagellin"/>
    <property type="match status" value="1"/>
</dbReference>
<evidence type="ECO:0000256" key="3">
    <source>
        <dbReference type="ARBA" id="ARBA00005709"/>
    </source>
</evidence>
<dbReference type="Gene3D" id="1.20.1330.10">
    <property type="entry name" value="f41 fragment of flagellin, N-terminal domain"/>
    <property type="match status" value="1"/>
</dbReference>
<comment type="caution">
    <text evidence="6">The sequence shown here is derived from an EMBL/GenBank/DDBJ whole genome shotgun (WGS) entry which is preliminary data.</text>
</comment>
<protein>
    <recommendedName>
        <fullName evidence="5">Flagellin N-terminal domain-containing protein</fullName>
    </recommendedName>
</protein>
<reference evidence="6 7" key="1">
    <citation type="journal article" date="2013" name="Genome Biol.">
        <title>Comparative genomics of the core and accessory genomes of 48 Sinorhizobium strains comprising five genospecies.</title>
        <authorList>
            <person name="Sugawara M."/>
            <person name="Epstein B."/>
            <person name="Badgley B.D."/>
            <person name="Unno T."/>
            <person name="Xu L."/>
            <person name="Reese J."/>
            <person name="Gyaneshwar P."/>
            <person name="Denny R."/>
            <person name="Mudge J."/>
            <person name="Bharti A.K."/>
            <person name="Farmer A.D."/>
            <person name="May G.D."/>
            <person name="Woodward J.E."/>
            <person name="Medigue C."/>
            <person name="Vallenet D."/>
            <person name="Lajus A."/>
            <person name="Rouy Z."/>
            <person name="Martinez-Vaz B."/>
            <person name="Tiffin P."/>
            <person name="Young N.D."/>
            <person name="Sadowsky M.J."/>
        </authorList>
    </citation>
    <scope>NUCLEOTIDE SEQUENCE [LARGE SCALE GENOMIC DNA]</scope>
    <source>
        <strain evidence="6 7">USDA205</strain>
    </source>
</reference>
<dbReference type="Pfam" id="PF00669">
    <property type="entry name" value="Flagellin_N"/>
    <property type="match status" value="1"/>
</dbReference>
<dbReference type="InterPro" id="IPR001492">
    <property type="entry name" value="Flagellin"/>
</dbReference>
<name>A0A844A3T0_RHIFR</name>
<dbReference type="GO" id="GO:0005198">
    <property type="term" value="F:structural molecule activity"/>
    <property type="evidence" value="ECO:0007669"/>
    <property type="project" value="InterPro"/>
</dbReference>
<evidence type="ECO:0000313" key="6">
    <source>
        <dbReference type="EMBL" id="MQX06788.1"/>
    </source>
</evidence>